<proteinExistence type="predicted"/>
<accession>A0AC60PXH5</accession>
<sequence>MMIPQCCILAVLLAVTDAGGFGGGDGGGYGGGGGGYGFDQGQGFGLHKWQPYKFGYHVLDGHGHQHREEKSDGVGNVRGSYGYTDAYGHYRQVEYVADQYGFRAKVLTNEPGTASKNPANVKVLSSRGGEHGR</sequence>
<evidence type="ECO:0000313" key="2">
    <source>
        <dbReference type="Proteomes" id="UP000805193"/>
    </source>
</evidence>
<keyword evidence="2" id="KW-1185">Reference proteome</keyword>
<comment type="caution">
    <text evidence="1">The sequence shown here is derived from an EMBL/GenBank/DDBJ whole genome shotgun (WGS) entry which is preliminary data.</text>
</comment>
<protein>
    <submittedName>
        <fullName evidence="1">Uncharacterized protein</fullName>
    </submittedName>
</protein>
<name>A0AC60PXH5_IXOPE</name>
<organism evidence="1 2">
    <name type="scientific">Ixodes persulcatus</name>
    <name type="common">Taiga tick</name>
    <dbReference type="NCBI Taxonomy" id="34615"/>
    <lineage>
        <taxon>Eukaryota</taxon>
        <taxon>Metazoa</taxon>
        <taxon>Ecdysozoa</taxon>
        <taxon>Arthropoda</taxon>
        <taxon>Chelicerata</taxon>
        <taxon>Arachnida</taxon>
        <taxon>Acari</taxon>
        <taxon>Parasitiformes</taxon>
        <taxon>Ixodida</taxon>
        <taxon>Ixodoidea</taxon>
        <taxon>Ixodidae</taxon>
        <taxon>Ixodinae</taxon>
        <taxon>Ixodes</taxon>
    </lineage>
</organism>
<dbReference type="Proteomes" id="UP000805193">
    <property type="component" value="Unassembled WGS sequence"/>
</dbReference>
<gene>
    <name evidence="1" type="ORF">HPB47_027368</name>
</gene>
<reference evidence="1 2" key="1">
    <citation type="journal article" date="2020" name="Cell">
        <title>Large-Scale Comparative Analyses of Tick Genomes Elucidate Their Genetic Diversity and Vector Capacities.</title>
        <authorList>
            <consortium name="Tick Genome and Microbiome Consortium (TIGMIC)"/>
            <person name="Jia N."/>
            <person name="Wang J."/>
            <person name="Shi W."/>
            <person name="Du L."/>
            <person name="Sun Y."/>
            <person name="Zhan W."/>
            <person name="Jiang J.F."/>
            <person name="Wang Q."/>
            <person name="Zhang B."/>
            <person name="Ji P."/>
            <person name="Bell-Sakyi L."/>
            <person name="Cui X.M."/>
            <person name="Yuan T.T."/>
            <person name="Jiang B.G."/>
            <person name="Yang W.F."/>
            <person name="Lam T.T."/>
            <person name="Chang Q.C."/>
            <person name="Ding S.J."/>
            <person name="Wang X.J."/>
            <person name="Zhu J.G."/>
            <person name="Ruan X.D."/>
            <person name="Zhao L."/>
            <person name="Wei J.T."/>
            <person name="Ye R.Z."/>
            <person name="Que T.C."/>
            <person name="Du C.H."/>
            <person name="Zhou Y.H."/>
            <person name="Cheng J.X."/>
            <person name="Dai P.F."/>
            <person name="Guo W.B."/>
            <person name="Han X.H."/>
            <person name="Huang E.J."/>
            <person name="Li L.F."/>
            <person name="Wei W."/>
            <person name="Gao Y.C."/>
            <person name="Liu J.Z."/>
            <person name="Shao H.Z."/>
            <person name="Wang X."/>
            <person name="Wang C.C."/>
            <person name="Yang T.C."/>
            <person name="Huo Q.B."/>
            <person name="Li W."/>
            <person name="Chen H.Y."/>
            <person name="Chen S.E."/>
            <person name="Zhou L.G."/>
            <person name="Ni X.B."/>
            <person name="Tian J.H."/>
            <person name="Sheng Y."/>
            <person name="Liu T."/>
            <person name="Pan Y.S."/>
            <person name="Xia L.Y."/>
            <person name="Li J."/>
            <person name="Zhao F."/>
            <person name="Cao W.C."/>
        </authorList>
    </citation>
    <scope>NUCLEOTIDE SEQUENCE [LARGE SCALE GENOMIC DNA]</scope>
    <source>
        <strain evidence="1">Iper-2018</strain>
    </source>
</reference>
<dbReference type="EMBL" id="JABSTQ010009842">
    <property type="protein sequence ID" value="KAG0425467.1"/>
    <property type="molecule type" value="Genomic_DNA"/>
</dbReference>
<evidence type="ECO:0000313" key="1">
    <source>
        <dbReference type="EMBL" id="KAG0425467.1"/>
    </source>
</evidence>